<dbReference type="InterPro" id="IPR023393">
    <property type="entry name" value="START-like_dom_sf"/>
</dbReference>
<evidence type="ECO:0000256" key="1">
    <source>
        <dbReference type="ARBA" id="ARBA00006817"/>
    </source>
</evidence>
<gene>
    <name evidence="3" type="ORF">GCM10010170_099020</name>
</gene>
<organism evidence="3 4">
    <name type="scientific">Dactylosporangium salmoneum</name>
    <dbReference type="NCBI Taxonomy" id="53361"/>
    <lineage>
        <taxon>Bacteria</taxon>
        <taxon>Bacillati</taxon>
        <taxon>Actinomycetota</taxon>
        <taxon>Actinomycetes</taxon>
        <taxon>Micromonosporales</taxon>
        <taxon>Micromonosporaceae</taxon>
        <taxon>Dactylosporangium</taxon>
    </lineage>
</organism>
<dbReference type="RefSeq" id="WP_344619702.1">
    <property type="nucleotide sequence ID" value="NZ_BAAARV010000109.1"/>
</dbReference>
<evidence type="ECO:0000313" key="3">
    <source>
        <dbReference type="EMBL" id="GAA2387849.1"/>
    </source>
</evidence>
<comment type="similarity">
    <text evidence="1">Belongs to the AHA1 family.</text>
</comment>
<comment type="caution">
    <text evidence="3">The sequence shown here is derived from an EMBL/GenBank/DDBJ whole genome shotgun (WGS) entry which is preliminary data.</text>
</comment>
<name>A0ABN3HVC8_9ACTN</name>
<sequence length="122" mass="13688">MSDARDIIVEAPVENVWSVLTDVNLIAKWFGEAEHDIDKLAPGGLMTFKFKQGSELYARIIEVEPLRVFSYRVISKVTDEEPTDANSRLIRFTLAPEGDKTRLGLEESNSHLDAIKALAENL</sequence>
<feature type="domain" description="Activator of Hsp90 ATPase homologue 1/2-like C-terminal" evidence="2">
    <location>
        <begin position="11"/>
        <end position="113"/>
    </location>
</feature>
<evidence type="ECO:0000313" key="4">
    <source>
        <dbReference type="Proteomes" id="UP001501444"/>
    </source>
</evidence>
<dbReference type="Proteomes" id="UP001501444">
    <property type="component" value="Unassembled WGS sequence"/>
</dbReference>
<accession>A0ABN3HVC8</accession>
<reference evidence="3 4" key="1">
    <citation type="journal article" date="2019" name="Int. J. Syst. Evol. Microbiol.">
        <title>The Global Catalogue of Microorganisms (GCM) 10K type strain sequencing project: providing services to taxonomists for standard genome sequencing and annotation.</title>
        <authorList>
            <consortium name="The Broad Institute Genomics Platform"/>
            <consortium name="The Broad Institute Genome Sequencing Center for Infectious Disease"/>
            <person name="Wu L."/>
            <person name="Ma J."/>
        </authorList>
    </citation>
    <scope>NUCLEOTIDE SEQUENCE [LARGE SCALE GENOMIC DNA]</scope>
    <source>
        <strain evidence="3 4">JCM 3272</strain>
    </source>
</reference>
<proteinExistence type="inferred from homology"/>
<dbReference type="Gene3D" id="3.30.530.20">
    <property type="match status" value="1"/>
</dbReference>
<dbReference type="InterPro" id="IPR013538">
    <property type="entry name" value="ASHA1/2-like_C"/>
</dbReference>
<keyword evidence="4" id="KW-1185">Reference proteome</keyword>
<dbReference type="Pfam" id="PF08327">
    <property type="entry name" value="AHSA1"/>
    <property type="match status" value="1"/>
</dbReference>
<protein>
    <recommendedName>
        <fullName evidence="2">Activator of Hsp90 ATPase homologue 1/2-like C-terminal domain-containing protein</fullName>
    </recommendedName>
</protein>
<dbReference type="SUPFAM" id="SSF55961">
    <property type="entry name" value="Bet v1-like"/>
    <property type="match status" value="1"/>
</dbReference>
<dbReference type="EMBL" id="BAAARV010000109">
    <property type="protein sequence ID" value="GAA2387849.1"/>
    <property type="molecule type" value="Genomic_DNA"/>
</dbReference>
<evidence type="ECO:0000259" key="2">
    <source>
        <dbReference type="Pfam" id="PF08327"/>
    </source>
</evidence>